<keyword evidence="1" id="KW-0812">Transmembrane</keyword>
<sequence>MRTLLLLELIFVMFPSTVLAFGGLFIGYSLLLESSVNAFKVQEAIILAITIVCSLSILSLWILLIELYKAKEYLSEKARKYSSVFSFLGGCVAVWAVFSLLLKSIYGFNVPEVFHMGVLFSPGIPMLIPLIHYFYLIRKS</sequence>
<name>A0A4Q7IJB3_9GAMM</name>
<dbReference type="AlphaFoldDB" id="A0A4Q7IJB3"/>
<keyword evidence="1" id="KW-0472">Membrane</keyword>
<dbReference type="EMBL" id="PPSX01000111">
    <property type="protein sequence ID" value="RZQ51296.1"/>
    <property type="molecule type" value="Genomic_DNA"/>
</dbReference>
<comment type="caution">
    <text evidence="2">The sequence shown here is derived from an EMBL/GenBank/DDBJ whole genome shotgun (WGS) entry which is preliminary data.</text>
</comment>
<protein>
    <submittedName>
        <fullName evidence="2">Uncharacterized protein</fullName>
    </submittedName>
</protein>
<accession>A0A4Q7IJB3</accession>
<feature type="transmembrane region" description="Helical" evidence="1">
    <location>
        <begin position="44"/>
        <end position="64"/>
    </location>
</feature>
<dbReference type="Proteomes" id="UP000291338">
    <property type="component" value="Unassembled WGS sequence"/>
</dbReference>
<evidence type="ECO:0000313" key="2">
    <source>
        <dbReference type="EMBL" id="RZQ51296.1"/>
    </source>
</evidence>
<dbReference type="RefSeq" id="WP_130257285.1">
    <property type="nucleotide sequence ID" value="NZ_PPSX01000111.1"/>
</dbReference>
<proteinExistence type="predicted"/>
<reference evidence="2 3" key="1">
    <citation type="submission" date="2018-01" db="EMBL/GenBank/DDBJ databases">
        <title>Co-occurrence of chitin degradation, pigmentation and bioactivity in marine Pseudoalteromonas.</title>
        <authorList>
            <person name="Paulsen S."/>
            <person name="Gram L."/>
            <person name="Machado H."/>
        </authorList>
    </citation>
    <scope>NUCLEOTIDE SEQUENCE [LARGE SCALE GENOMIC DNA]</scope>
    <source>
        <strain evidence="2 3">S3898</strain>
    </source>
</reference>
<gene>
    <name evidence="2" type="ORF">C1E23_20255</name>
</gene>
<evidence type="ECO:0000313" key="3">
    <source>
        <dbReference type="Proteomes" id="UP000291338"/>
    </source>
</evidence>
<keyword evidence="1" id="KW-1133">Transmembrane helix</keyword>
<evidence type="ECO:0000256" key="1">
    <source>
        <dbReference type="SAM" id="Phobius"/>
    </source>
</evidence>
<organism evidence="2 3">
    <name type="scientific">Pseudoalteromonas phenolica</name>
    <dbReference type="NCBI Taxonomy" id="161398"/>
    <lineage>
        <taxon>Bacteria</taxon>
        <taxon>Pseudomonadati</taxon>
        <taxon>Pseudomonadota</taxon>
        <taxon>Gammaproteobacteria</taxon>
        <taxon>Alteromonadales</taxon>
        <taxon>Pseudoalteromonadaceae</taxon>
        <taxon>Pseudoalteromonas</taxon>
    </lineage>
</organism>
<feature type="transmembrane region" description="Helical" evidence="1">
    <location>
        <begin position="84"/>
        <end position="102"/>
    </location>
</feature>
<feature type="transmembrane region" description="Helical" evidence="1">
    <location>
        <begin position="114"/>
        <end position="136"/>
    </location>
</feature>